<dbReference type="PROSITE" id="PS01081">
    <property type="entry name" value="HTH_TETR_1"/>
    <property type="match status" value="1"/>
</dbReference>
<dbReference type="Gene3D" id="1.10.357.10">
    <property type="entry name" value="Tetracycline Repressor, domain 2"/>
    <property type="match status" value="1"/>
</dbReference>
<dbReference type="AlphaFoldDB" id="A0A1M5PZE4"/>
<organism evidence="4 5">
    <name type="scientific">Asaccharospora irregularis DSM 2635</name>
    <dbReference type="NCBI Taxonomy" id="1121321"/>
    <lineage>
        <taxon>Bacteria</taxon>
        <taxon>Bacillati</taxon>
        <taxon>Bacillota</taxon>
        <taxon>Clostridia</taxon>
        <taxon>Peptostreptococcales</taxon>
        <taxon>Peptostreptococcaceae</taxon>
        <taxon>Asaccharospora</taxon>
    </lineage>
</organism>
<dbReference type="Proteomes" id="UP000243255">
    <property type="component" value="Unassembled WGS sequence"/>
</dbReference>
<keyword evidence="5" id="KW-1185">Reference proteome</keyword>
<evidence type="ECO:0000313" key="5">
    <source>
        <dbReference type="Proteomes" id="UP000243255"/>
    </source>
</evidence>
<dbReference type="InterPro" id="IPR009057">
    <property type="entry name" value="Homeodomain-like_sf"/>
</dbReference>
<feature type="DNA-binding region" description="H-T-H motif" evidence="2">
    <location>
        <begin position="31"/>
        <end position="50"/>
    </location>
</feature>
<accession>A0A1M5PZE4</accession>
<gene>
    <name evidence="4" type="ORF">SAMN04488530_11720</name>
</gene>
<evidence type="ECO:0000256" key="1">
    <source>
        <dbReference type="ARBA" id="ARBA00023125"/>
    </source>
</evidence>
<dbReference type="OrthoDB" id="9785164at2"/>
<feature type="domain" description="HTH tetR-type" evidence="3">
    <location>
        <begin position="8"/>
        <end position="68"/>
    </location>
</feature>
<name>A0A1M5PZE4_9FIRM</name>
<dbReference type="EMBL" id="FQWX01000017">
    <property type="protein sequence ID" value="SHH06921.1"/>
    <property type="molecule type" value="Genomic_DNA"/>
</dbReference>
<dbReference type="PANTHER" id="PTHR43479">
    <property type="entry name" value="ACREF/ENVCD OPERON REPRESSOR-RELATED"/>
    <property type="match status" value="1"/>
</dbReference>
<dbReference type="InterPro" id="IPR001647">
    <property type="entry name" value="HTH_TetR"/>
</dbReference>
<reference evidence="5" key="1">
    <citation type="submission" date="2016-11" db="EMBL/GenBank/DDBJ databases">
        <authorList>
            <person name="Varghese N."/>
            <person name="Submissions S."/>
        </authorList>
    </citation>
    <scope>NUCLEOTIDE SEQUENCE [LARGE SCALE GENOMIC DNA]</scope>
    <source>
        <strain evidence="5">DSM 2635</strain>
    </source>
</reference>
<dbReference type="Pfam" id="PF00440">
    <property type="entry name" value="TetR_N"/>
    <property type="match status" value="1"/>
</dbReference>
<dbReference type="STRING" id="1121321.SAMN04488530_11720"/>
<protein>
    <submittedName>
        <fullName evidence="4">Regulatory protein, tetR family</fullName>
    </submittedName>
</protein>
<evidence type="ECO:0000313" key="4">
    <source>
        <dbReference type="EMBL" id="SHH06921.1"/>
    </source>
</evidence>
<proteinExistence type="predicted"/>
<keyword evidence="1 2" id="KW-0238">DNA-binding</keyword>
<dbReference type="PRINTS" id="PR00455">
    <property type="entry name" value="HTHTETR"/>
</dbReference>
<evidence type="ECO:0000256" key="2">
    <source>
        <dbReference type="PROSITE-ProRule" id="PRU00335"/>
    </source>
</evidence>
<dbReference type="GO" id="GO:0003677">
    <property type="term" value="F:DNA binding"/>
    <property type="evidence" value="ECO:0007669"/>
    <property type="project" value="UniProtKB-UniRule"/>
</dbReference>
<dbReference type="InterPro" id="IPR023772">
    <property type="entry name" value="DNA-bd_HTH_TetR-type_CS"/>
</dbReference>
<sequence>MARYKKGVNTCSYIISVSKKLFYKKGYSQTTIQQICDECNITLGNFTYYFKTKQDLLKRIYEDFLKEIIVFIDNNFKDDLSYLEKFTIISFIFNYKILQSETNLDFHLKVLNNNSLYEFISDYLLSNFYIPLIKNLNLDINEKDLKIIYYCSLSINRELLIKYIKTDMFNSHQDFCLNLSNIVSTLFKFDDNFIVKFIDKYPEFSPKLQAIDLSLLK</sequence>
<dbReference type="PANTHER" id="PTHR43479:SF11">
    <property type="entry name" value="ACREF_ENVCD OPERON REPRESSOR-RELATED"/>
    <property type="match status" value="1"/>
</dbReference>
<dbReference type="InterPro" id="IPR050624">
    <property type="entry name" value="HTH-type_Tx_Regulator"/>
</dbReference>
<evidence type="ECO:0000259" key="3">
    <source>
        <dbReference type="PROSITE" id="PS50977"/>
    </source>
</evidence>
<dbReference type="RefSeq" id="WP_073126282.1">
    <property type="nucleotide sequence ID" value="NZ_BAABCH010000096.1"/>
</dbReference>
<dbReference type="PROSITE" id="PS50977">
    <property type="entry name" value="HTH_TETR_2"/>
    <property type="match status" value="1"/>
</dbReference>
<dbReference type="SUPFAM" id="SSF46689">
    <property type="entry name" value="Homeodomain-like"/>
    <property type="match status" value="1"/>
</dbReference>